<name>A0A5N5IVN9_9FLAO</name>
<evidence type="ECO:0000256" key="1">
    <source>
        <dbReference type="SAM" id="MobiDB-lite"/>
    </source>
</evidence>
<gene>
    <name evidence="2" type="ORF">FOT42_000475</name>
</gene>
<feature type="compositionally biased region" description="Polar residues" evidence="1">
    <location>
        <begin position="87"/>
        <end position="98"/>
    </location>
</feature>
<accession>A0A5N5IVN9</accession>
<protein>
    <recommendedName>
        <fullName evidence="4">RHS repeat-associated core domain-containing protein</fullName>
    </recommendedName>
</protein>
<comment type="caution">
    <text evidence="2">The sequence shown here is derived from an EMBL/GenBank/DDBJ whole genome shotgun (WGS) entry which is preliminary data.</text>
</comment>
<proteinExistence type="predicted"/>
<evidence type="ECO:0000313" key="3">
    <source>
        <dbReference type="Proteomes" id="UP000319204"/>
    </source>
</evidence>
<dbReference type="OrthoDB" id="2972467at2"/>
<keyword evidence="3" id="KW-1185">Reference proteome</keyword>
<dbReference type="Gene3D" id="2.180.10.10">
    <property type="entry name" value="RHS repeat-associated core"/>
    <property type="match status" value="1"/>
</dbReference>
<organism evidence="2 3">
    <name type="scientific">Flagellimonas hadalis</name>
    <dbReference type="NCBI Taxonomy" id="2597517"/>
    <lineage>
        <taxon>Bacteria</taxon>
        <taxon>Pseudomonadati</taxon>
        <taxon>Bacteroidota</taxon>
        <taxon>Flavobacteriia</taxon>
        <taxon>Flavobacteriales</taxon>
        <taxon>Flavobacteriaceae</taxon>
        <taxon>Flagellimonas</taxon>
    </lineage>
</organism>
<dbReference type="EMBL" id="VNIK02000001">
    <property type="protein sequence ID" value="KAB5491459.1"/>
    <property type="molecule type" value="Genomic_DNA"/>
</dbReference>
<sequence length="252" mass="26274">MSSVSTLGRWMKLDPLAEQMRRHSPYNYAFDNPKFFIDPDGMKPRGSNGSGPGDDLIKKAKEASNKIANSVANFFSVFTGTKGDLSNLRSQGDNSSVGGDSENVGYGSDEKNAIANLTITVNENAGDVAIGAAYMIGEELDKNGGEVAKNASMVTLASGGTTSEVTVPLAAAGGTTSMIGKGIKATVLFTTGNNEAGLDETTDLAVDAATTYIGVKGSEKLIPTKAITKDDSNILSAAYNLMMSIFTSDKED</sequence>
<feature type="region of interest" description="Disordered" evidence="1">
    <location>
        <begin position="86"/>
        <end position="105"/>
    </location>
</feature>
<evidence type="ECO:0008006" key="4">
    <source>
        <dbReference type="Google" id="ProtNLM"/>
    </source>
</evidence>
<dbReference type="Proteomes" id="UP000319204">
    <property type="component" value="Unassembled WGS sequence"/>
</dbReference>
<evidence type="ECO:0000313" key="2">
    <source>
        <dbReference type="EMBL" id="KAB5491459.1"/>
    </source>
</evidence>
<reference evidence="2" key="1">
    <citation type="submission" date="2019-10" db="EMBL/GenBank/DDBJ databases">
        <title>Muricauda hadale sp. nov., a piezophilic bacterium isolated from hadopelagic water of the Mariana Trench.</title>
        <authorList>
            <person name="Wei Y."/>
        </authorList>
    </citation>
    <scope>NUCLEOTIDE SEQUENCE [LARGE SCALE GENOMIC DNA]</scope>
    <source>
        <strain evidence="2">MT-229</strain>
    </source>
</reference>
<dbReference type="AlphaFoldDB" id="A0A5N5IVN9"/>